<dbReference type="InterPro" id="IPR013761">
    <property type="entry name" value="SAM/pointed_sf"/>
</dbReference>
<feature type="compositionally biased region" description="Low complexity" evidence="1">
    <location>
        <begin position="1"/>
        <end position="22"/>
    </location>
</feature>
<gene>
    <name evidence="2" type="ORF">AAF712_013035</name>
</gene>
<keyword evidence="3" id="KW-1185">Reference proteome</keyword>
<protein>
    <recommendedName>
        <fullName evidence="4">SAM domain-containing protein</fullName>
    </recommendedName>
</protein>
<dbReference type="SUPFAM" id="SSF47769">
    <property type="entry name" value="SAM/Pointed domain"/>
    <property type="match status" value="1"/>
</dbReference>
<evidence type="ECO:0000256" key="1">
    <source>
        <dbReference type="SAM" id="MobiDB-lite"/>
    </source>
</evidence>
<feature type="compositionally biased region" description="Low complexity" evidence="1">
    <location>
        <begin position="91"/>
        <end position="100"/>
    </location>
</feature>
<organism evidence="2 3">
    <name type="scientific">Marasmius tenuissimus</name>
    <dbReference type="NCBI Taxonomy" id="585030"/>
    <lineage>
        <taxon>Eukaryota</taxon>
        <taxon>Fungi</taxon>
        <taxon>Dikarya</taxon>
        <taxon>Basidiomycota</taxon>
        <taxon>Agaricomycotina</taxon>
        <taxon>Agaricomycetes</taxon>
        <taxon>Agaricomycetidae</taxon>
        <taxon>Agaricales</taxon>
        <taxon>Marasmiineae</taxon>
        <taxon>Marasmiaceae</taxon>
        <taxon>Marasmius</taxon>
    </lineage>
</organism>
<feature type="compositionally biased region" description="Polar residues" evidence="1">
    <location>
        <begin position="57"/>
        <end position="72"/>
    </location>
</feature>
<reference evidence="2 3" key="1">
    <citation type="submission" date="2024-05" db="EMBL/GenBank/DDBJ databases">
        <title>A draft genome resource for the thread blight pathogen Marasmius tenuissimus strain MS-2.</title>
        <authorList>
            <person name="Yulfo-Soto G.E."/>
            <person name="Baruah I.K."/>
            <person name="Amoako-Attah I."/>
            <person name="Bukari Y."/>
            <person name="Meinhardt L.W."/>
            <person name="Bailey B.A."/>
            <person name="Cohen S.P."/>
        </authorList>
    </citation>
    <scope>NUCLEOTIDE SEQUENCE [LARGE SCALE GENOMIC DNA]</scope>
    <source>
        <strain evidence="2 3">MS-2</strain>
    </source>
</reference>
<dbReference type="EMBL" id="JBBXMP010000188">
    <property type="protein sequence ID" value="KAL0060188.1"/>
    <property type="molecule type" value="Genomic_DNA"/>
</dbReference>
<comment type="caution">
    <text evidence="2">The sequence shown here is derived from an EMBL/GenBank/DDBJ whole genome shotgun (WGS) entry which is preliminary data.</text>
</comment>
<proteinExistence type="predicted"/>
<evidence type="ECO:0000313" key="2">
    <source>
        <dbReference type="EMBL" id="KAL0060188.1"/>
    </source>
</evidence>
<evidence type="ECO:0000313" key="3">
    <source>
        <dbReference type="Proteomes" id="UP001437256"/>
    </source>
</evidence>
<evidence type="ECO:0008006" key="4">
    <source>
        <dbReference type="Google" id="ProtNLM"/>
    </source>
</evidence>
<feature type="region of interest" description="Disordered" evidence="1">
    <location>
        <begin position="246"/>
        <end position="335"/>
    </location>
</feature>
<dbReference type="Gene3D" id="1.10.150.50">
    <property type="entry name" value="Transcription Factor, Ets-1"/>
    <property type="match status" value="1"/>
</dbReference>
<feature type="compositionally biased region" description="Pro residues" evidence="1">
    <location>
        <begin position="101"/>
        <end position="110"/>
    </location>
</feature>
<dbReference type="Proteomes" id="UP001437256">
    <property type="component" value="Unassembled WGS sequence"/>
</dbReference>
<feature type="region of interest" description="Disordered" evidence="1">
    <location>
        <begin position="1"/>
        <end position="162"/>
    </location>
</feature>
<accession>A0ABR2ZFT6</accession>
<sequence length="356" mass="38706">MQSFTFPVPISSSTPSTPNRRSASPDKDKHQRNSSQDIQRKSNPEQLRPNPHPYAIKTTSTALLSRSNSASSKHTKHHYIPSTPPSRHRTTSSASNIEIPRPLPIPPPSPSDSEGGEGNPHTGPPPSHQPRRLKRSETTTGTPPAPSPIAAPLTLEELPPNPKQWTPSQLSIYLATALRISGPGELPAPVANDIARFVRERKITGRVFLRLSEEELEAYGMNKLWRTALLSASRTLRQNVLKGRIWGIPDDENNNSNDSPSPSPQPSNEDETTPNNRKSVFIQRQRPVYSSAESNSSIEDLQLPLLPTSISDGTGSARFKSISKGSTRSKGGRTSRFLASSGFFDAPETGADVGAS</sequence>
<name>A0ABR2ZFT6_9AGAR</name>